<comment type="caution">
    <text evidence="8">The sequence shown here is derived from an EMBL/GenBank/DDBJ whole genome shotgun (WGS) entry which is preliminary data.</text>
</comment>
<evidence type="ECO:0000256" key="2">
    <source>
        <dbReference type="ARBA" id="ARBA00005278"/>
    </source>
</evidence>
<protein>
    <submittedName>
        <fullName evidence="8">Spore germination protein</fullName>
    </submittedName>
</protein>
<organism evidence="8 9">
    <name type="scientific">Bacillus mesophilum</name>
    <dbReference type="NCBI Taxonomy" id="1071718"/>
    <lineage>
        <taxon>Bacteria</taxon>
        <taxon>Bacillati</taxon>
        <taxon>Bacillota</taxon>
        <taxon>Bacilli</taxon>
        <taxon>Bacillales</taxon>
        <taxon>Bacillaceae</taxon>
        <taxon>Bacillus</taxon>
    </lineage>
</organism>
<dbReference type="RefSeq" id="WP_151574162.1">
    <property type="nucleotide sequence ID" value="NZ_WBOT01000003.1"/>
</dbReference>
<sequence length="435" mass="48137">MNSFIGKIKDAFQGNDDFFCKKQIICGESVFVIGLDSLVELDKTLGELKEYKEIEEIEQHGEELADIETAKTSLLEGKLLLARTSKDLAISLVPAPVSLNRSIESSSNENVVLGSAISFNEDIKLNIGLVRKNLKSQNLKVKTYEIGKQYKKEIALLYNQETVHSELLSKIQGQITKFLNQAELECIQDAYKMLGLKKWSFVTQINTTEIPDEALRAIRKGRVVLFIDRLSLALILPGVLRDMIFLYNDHNYPYPLMLSVRLLRIMGILLALIIPGLYVALVAVNPEVLRIEIALSVAQSREGVPYPAIIEILIMLLILELILEASIRLPSSIGPTITMVGGIILGQAVVEAKLVSNLLIIILAAATIANSTVVGFQNSISIRIFKYLIVFLASLYGILGILVGLFIICTYLASIETFGIPYLHFNLNKGEKSSG</sequence>
<feature type="transmembrane region" description="Helical" evidence="7">
    <location>
        <begin position="262"/>
        <end position="284"/>
    </location>
</feature>
<dbReference type="InterPro" id="IPR050768">
    <property type="entry name" value="UPF0353/GerABKA_families"/>
</dbReference>
<reference evidence="8 9" key="1">
    <citation type="journal article" date="2014" name="Arch. Microbiol.">
        <title>Bacillus mesophilum sp. nov., strain IITR-54T, a novel 4-chlorobiphenyl dechlorinating bacterium.</title>
        <authorList>
            <person name="Manickam N."/>
            <person name="Singh N.K."/>
            <person name="Bajaj A."/>
            <person name="Kumar R.M."/>
            <person name="Kaur G."/>
            <person name="Kaur N."/>
            <person name="Bala M."/>
            <person name="Kumar A."/>
            <person name="Mayilraj S."/>
        </authorList>
    </citation>
    <scope>NUCLEOTIDE SEQUENCE [LARGE SCALE GENOMIC DNA]</scope>
    <source>
        <strain evidence="8 9">IITR-54</strain>
    </source>
</reference>
<keyword evidence="3 7" id="KW-0812">Transmembrane</keyword>
<dbReference type="OrthoDB" id="1726708at2"/>
<evidence type="ECO:0000256" key="6">
    <source>
        <dbReference type="PIRNR" id="PIRNR005690"/>
    </source>
</evidence>
<dbReference type="PIRSF" id="PIRSF005690">
    <property type="entry name" value="GerBA"/>
    <property type="match status" value="1"/>
</dbReference>
<dbReference type="AlphaFoldDB" id="A0A7V7RLT5"/>
<dbReference type="Proteomes" id="UP000441354">
    <property type="component" value="Unassembled WGS sequence"/>
</dbReference>
<feature type="transmembrane region" description="Helical" evidence="7">
    <location>
        <begin position="332"/>
        <end position="350"/>
    </location>
</feature>
<keyword evidence="4 7" id="KW-1133">Transmembrane helix</keyword>
<keyword evidence="9" id="KW-1185">Reference proteome</keyword>
<dbReference type="GO" id="GO:0005886">
    <property type="term" value="C:plasma membrane"/>
    <property type="evidence" value="ECO:0007669"/>
    <property type="project" value="UniProtKB-SubCell"/>
</dbReference>
<comment type="subcellular location">
    <subcellularLocation>
        <location evidence="6">Cell membrane</location>
    </subcellularLocation>
    <subcellularLocation>
        <location evidence="1">Membrane</location>
        <topology evidence="1">Multi-pass membrane protein</topology>
    </subcellularLocation>
</comment>
<feature type="transmembrane region" description="Helical" evidence="7">
    <location>
        <begin position="356"/>
        <end position="376"/>
    </location>
</feature>
<dbReference type="GO" id="GO:0009847">
    <property type="term" value="P:spore germination"/>
    <property type="evidence" value="ECO:0007669"/>
    <property type="project" value="UniProtKB-UniRule"/>
</dbReference>
<proteinExistence type="inferred from homology"/>
<comment type="similarity">
    <text evidence="2 6">Belongs to the GerABKA family.</text>
</comment>
<feature type="transmembrane region" description="Helical" evidence="7">
    <location>
        <begin position="388"/>
        <end position="413"/>
    </location>
</feature>
<feature type="transmembrane region" description="Helical" evidence="7">
    <location>
        <begin position="304"/>
        <end position="323"/>
    </location>
</feature>
<name>A0A7V7RLT5_9BACI</name>
<evidence type="ECO:0000313" key="9">
    <source>
        <dbReference type="Proteomes" id="UP000441354"/>
    </source>
</evidence>
<evidence type="ECO:0000313" key="8">
    <source>
        <dbReference type="EMBL" id="KAB2332819.1"/>
    </source>
</evidence>
<gene>
    <name evidence="8" type="ORF">F7732_12100</name>
</gene>
<evidence type="ECO:0000256" key="5">
    <source>
        <dbReference type="ARBA" id="ARBA00023136"/>
    </source>
</evidence>
<keyword evidence="5 6" id="KW-0472">Membrane</keyword>
<accession>A0A7V7RLT5</accession>
<evidence type="ECO:0000256" key="7">
    <source>
        <dbReference type="SAM" id="Phobius"/>
    </source>
</evidence>
<evidence type="ECO:0000256" key="4">
    <source>
        <dbReference type="ARBA" id="ARBA00022989"/>
    </source>
</evidence>
<evidence type="ECO:0000256" key="1">
    <source>
        <dbReference type="ARBA" id="ARBA00004141"/>
    </source>
</evidence>
<evidence type="ECO:0000256" key="3">
    <source>
        <dbReference type="ARBA" id="ARBA00022692"/>
    </source>
</evidence>
<dbReference type="PANTHER" id="PTHR22550">
    <property type="entry name" value="SPORE GERMINATION PROTEIN"/>
    <property type="match status" value="1"/>
</dbReference>
<dbReference type="InterPro" id="IPR004995">
    <property type="entry name" value="Spore_Ger"/>
</dbReference>
<dbReference type="EMBL" id="WBOT01000003">
    <property type="protein sequence ID" value="KAB2332819.1"/>
    <property type="molecule type" value="Genomic_DNA"/>
</dbReference>
<dbReference type="PANTHER" id="PTHR22550:SF5">
    <property type="entry name" value="LEUCINE ZIPPER PROTEIN 4"/>
    <property type="match status" value="1"/>
</dbReference>
<dbReference type="Pfam" id="PF03323">
    <property type="entry name" value="GerA"/>
    <property type="match status" value="1"/>
</dbReference>